<feature type="compositionally biased region" description="Acidic residues" evidence="1">
    <location>
        <begin position="256"/>
        <end position="276"/>
    </location>
</feature>
<evidence type="ECO:0000256" key="1">
    <source>
        <dbReference type="SAM" id="MobiDB-lite"/>
    </source>
</evidence>
<keyword evidence="3" id="KW-1185">Reference proteome</keyword>
<evidence type="ECO:0000313" key="2">
    <source>
        <dbReference type="EMBL" id="AUF82455.1"/>
    </source>
</evidence>
<accession>A0A2P0VNH8</accession>
<proteinExistence type="predicted"/>
<feature type="region of interest" description="Disordered" evidence="1">
    <location>
        <begin position="214"/>
        <end position="322"/>
    </location>
</feature>
<organism evidence="2">
    <name type="scientific">Tetraselmis virus 1</name>
    <dbReference type="NCBI Taxonomy" id="2060617"/>
    <lineage>
        <taxon>Viruses</taxon>
        <taxon>Varidnaviria</taxon>
        <taxon>Bamfordvirae</taxon>
        <taxon>Nucleocytoviricota</taxon>
        <taxon>Megaviricetes</taxon>
        <taxon>Imitervirales</taxon>
        <taxon>Allomimiviridae</taxon>
        <taxon>Oceanusvirus</taxon>
        <taxon>Oceanusvirus kaneohense</taxon>
    </lineage>
</organism>
<sequence>MVVIPSDIDSTIILTNEDYVRYGEHQSNFKEFRKLHEYYYDHIDSWLKTEDDILKVIILKILSIQGTTSDDLSCPNLFLLRKVFTSKSDVKNIIIKDIGQKGFDKYNNQVILQTSDTSLNHIDHFCYNTECLNDSIISVNCNAGIFLNNKKLCKHCKDYLRDTKHYFGEKTAVNDVESVMSESESYQDPEFDLFEEEPLEFFEDGDEFEVEVGEEVESESDEEGRQDYNEDGDEFEVEVGEEVESESDEEGRQDYNEDGDEFEVEVGEEVESESDEEGRQDYNEDGDEFEVEVGEEVESESSDEETEDNKSQKSGGNGPLSFLNMSFLSSLAIVTMTSIFAQSTKK</sequence>
<evidence type="ECO:0000313" key="3">
    <source>
        <dbReference type="Proteomes" id="UP000244773"/>
    </source>
</evidence>
<feature type="compositionally biased region" description="Acidic residues" evidence="1">
    <location>
        <begin position="283"/>
        <end position="307"/>
    </location>
</feature>
<reference evidence="2" key="1">
    <citation type="journal article" date="2018" name="Virology">
        <title>A giant virus infecting green algae encodes key fermentation genes.</title>
        <authorList>
            <person name="Schvarcz C.R."/>
            <person name="Steward G.F."/>
        </authorList>
    </citation>
    <scope>NUCLEOTIDE SEQUENCE [LARGE SCALE GENOMIC DNA]</scope>
</reference>
<dbReference type="EMBL" id="KY322437">
    <property type="protein sequence ID" value="AUF82455.1"/>
    <property type="molecule type" value="Genomic_DNA"/>
</dbReference>
<name>A0A2P0VNH8_9VIRU</name>
<dbReference type="Proteomes" id="UP000244773">
    <property type="component" value="Segment"/>
</dbReference>
<feature type="compositionally biased region" description="Acidic residues" evidence="1">
    <location>
        <begin position="229"/>
        <end position="249"/>
    </location>
</feature>
<gene>
    <name evidence="2" type="ORF">TetV_363</name>
</gene>
<protein>
    <submittedName>
        <fullName evidence="2">Uncharacterized protein</fullName>
    </submittedName>
</protein>